<sequence length="87" mass="9564">MKTGVDFIKECLEGIATVSPAAKDLHMAAIDLALLDEKTSVAIQSEDINNETMIELSKSINHSIELCLKVAGELIHKKLNEERLSED</sequence>
<accession>E6SUC5</accession>
<protein>
    <submittedName>
        <fullName evidence="1">Uncharacterized protein</fullName>
    </submittedName>
</protein>
<name>E6SUC5_BACT6</name>
<dbReference type="Proteomes" id="UP000008630">
    <property type="component" value="Chromosome"/>
</dbReference>
<evidence type="ECO:0000313" key="1">
    <source>
        <dbReference type="EMBL" id="ADV42343.1"/>
    </source>
</evidence>
<organism evidence="1 2">
    <name type="scientific">Bacteroides helcogenes (strain ATCC 35417 / DSM 20613 / JCM 6297 / CCUG 15421 / P 36-108)</name>
    <dbReference type="NCBI Taxonomy" id="693979"/>
    <lineage>
        <taxon>Bacteria</taxon>
        <taxon>Pseudomonadati</taxon>
        <taxon>Bacteroidota</taxon>
        <taxon>Bacteroidia</taxon>
        <taxon>Bacteroidales</taxon>
        <taxon>Bacteroidaceae</taxon>
        <taxon>Bacteroides</taxon>
    </lineage>
</organism>
<dbReference type="EMBL" id="CP002352">
    <property type="protein sequence ID" value="ADV42343.1"/>
    <property type="molecule type" value="Genomic_DNA"/>
</dbReference>
<dbReference type="AlphaFoldDB" id="E6SUC5"/>
<proteinExistence type="predicted"/>
<keyword evidence="2" id="KW-1185">Reference proteome</keyword>
<evidence type="ECO:0000313" key="2">
    <source>
        <dbReference type="Proteomes" id="UP000008630"/>
    </source>
</evidence>
<dbReference type="HOGENOM" id="CLU_2476948_0_0_10"/>
<gene>
    <name evidence="1" type="ordered locus">Bache_0314</name>
</gene>
<dbReference type="RefSeq" id="WP_013545960.1">
    <property type="nucleotide sequence ID" value="NC_014933.1"/>
</dbReference>
<dbReference type="PATRIC" id="fig|693979.3.peg.340"/>
<reference evidence="1 2" key="2">
    <citation type="journal article" date="2011" name="Stand. Genomic Sci.">
        <title>Complete genome sequence of Bacteroides helcogenes type strain (P 36-108).</title>
        <authorList>
            <person name="Pati A."/>
            <person name="Gronow S."/>
            <person name="Zeytun A."/>
            <person name="Lapidus A."/>
            <person name="Nolan M."/>
            <person name="Hammon N."/>
            <person name="Deshpande S."/>
            <person name="Cheng J.F."/>
            <person name="Tapia R."/>
            <person name="Han C."/>
            <person name="Goodwin L."/>
            <person name="Pitluck S."/>
            <person name="Liolios K."/>
            <person name="Pagani I."/>
            <person name="Ivanova N."/>
            <person name="Mavromatis K."/>
            <person name="Chen A."/>
            <person name="Palaniappan K."/>
            <person name="Land M."/>
            <person name="Hauser L."/>
            <person name="Chang Y.J."/>
            <person name="Jeffries C.D."/>
            <person name="Detter J.C."/>
            <person name="Brambilla E."/>
            <person name="Rohde M."/>
            <person name="Goker M."/>
            <person name="Woyke T."/>
            <person name="Bristow J."/>
            <person name="Eisen J.A."/>
            <person name="Markowitz V."/>
            <person name="Hugenholtz P."/>
            <person name="Kyrpides N.C."/>
            <person name="Klenk H.P."/>
            <person name="Lucas S."/>
        </authorList>
    </citation>
    <scope>NUCLEOTIDE SEQUENCE [LARGE SCALE GENOMIC DNA]</scope>
    <source>
        <strain evidence="2">ATCC 35417 / DSM 20613 / JCM 6297 / CCUG 15421 / P 36-108</strain>
    </source>
</reference>
<dbReference type="KEGG" id="bhl:Bache_0314"/>
<reference key="1">
    <citation type="submission" date="2010-11" db="EMBL/GenBank/DDBJ databases">
        <title>The complete genome of Bacteroides helcogenes P 36-108.</title>
        <authorList>
            <consortium name="US DOE Joint Genome Institute (JGI-PGF)"/>
            <person name="Lucas S."/>
            <person name="Copeland A."/>
            <person name="Lapidus A."/>
            <person name="Bruce D."/>
            <person name="Goodwin L."/>
            <person name="Pitluck S."/>
            <person name="Kyrpides N."/>
            <person name="Mavromatis K."/>
            <person name="Ivanova N."/>
            <person name="Zeytun A."/>
            <person name="Brettin T."/>
            <person name="Detter J.C."/>
            <person name="Tapia R."/>
            <person name="Han C."/>
            <person name="Land M."/>
            <person name="Hauser L."/>
            <person name="Markowitz V."/>
            <person name="Cheng J.-F."/>
            <person name="Hugenholtz P."/>
            <person name="Woyke T."/>
            <person name="Wu D."/>
            <person name="Gronow S."/>
            <person name="Wellnitz S."/>
            <person name="Brambilla E."/>
            <person name="Klenk H.-P."/>
            <person name="Eisen J.A."/>
        </authorList>
    </citation>
    <scope>NUCLEOTIDE SEQUENCE</scope>
    <source>
        <strain>P 36-108</strain>
    </source>
</reference>